<name>A0AAD4BNN1_BOLED</name>
<keyword evidence="2" id="KW-1185">Reference proteome</keyword>
<evidence type="ECO:0000313" key="2">
    <source>
        <dbReference type="Proteomes" id="UP001194468"/>
    </source>
</evidence>
<comment type="caution">
    <text evidence="1">The sequence shown here is derived from an EMBL/GenBank/DDBJ whole genome shotgun (WGS) entry which is preliminary data.</text>
</comment>
<dbReference type="AlphaFoldDB" id="A0AAD4BNN1"/>
<proteinExistence type="predicted"/>
<protein>
    <submittedName>
        <fullName evidence="1">Uncharacterized protein</fullName>
    </submittedName>
</protein>
<accession>A0AAD4BNN1</accession>
<reference evidence="1" key="1">
    <citation type="submission" date="2019-10" db="EMBL/GenBank/DDBJ databases">
        <authorList>
            <consortium name="DOE Joint Genome Institute"/>
            <person name="Kuo A."/>
            <person name="Miyauchi S."/>
            <person name="Kiss E."/>
            <person name="Drula E."/>
            <person name="Kohler A."/>
            <person name="Sanchez-Garcia M."/>
            <person name="Andreopoulos B."/>
            <person name="Barry K.W."/>
            <person name="Bonito G."/>
            <person name="Buee M."/>
            <person name="Carver A."/>
            <person name="Chen C."/>
            <person name="Cichocki N."/>
            <person name="Clum A."/>
            <person name="Culley D."/>
            <person name="Crous P.W."/>
            <person name="Fauchery L."/>
            <person name="Girlanda M."/>
            <person name="Hayes R."/>
            <person name="Keri Z."/>
            <person name="LaButti K."/>
            <person name="Lipzen A."/>
            <person name="Lombard V."/>
            <person name="Magnuson J."/>
            <person name="Maillard F."/>
            <person name="Morin E."/>
            <person name="Murat C."/>
            <person name="Nolan M."/>
            <person name="Ohm R."/>
            <person name="Pangilinan J."/>
            <person name="Pereira M."/>
            <person name="Perotto S."/>
            <person name="Peter M."/>
            <person name="Riley R."/>
            <person name="Sitrit Y."/>
            <person name="Stielow B."/>
            <person name="Szollosi G."/>
            <person name="Zifcakova L."/>
            <person name="Stursova M."/>
            <person name="Spatafora J.W."/>
            <person name="Tedersoo L."/>
            <person name="Vaario L.-M."/>
            <person name="Yamada A."/>
            <person name="Yan M."/>
            <person name="Wang P."/>
            <person name="Xu J."/>
            <person name="Bruns T."/>
            <person name="Baldrian P."/>
            <person name="Vilgalys R."/>
            <person name="Henrissat B."/>
            <person name="Grigoriev I.V."/>
            <person name="Hibbett D."/>
            <person name="Nagy L.G."/>
            <person name="Martin F.M."/>
        </authorList>
    </citation>
    <scope>NUCLEOTIDE SEQUENCE</scope>
    <source>
        <strain evidence="1">BED1</strain>
    </source>
</reference>
<dbReference type="Proteomes" id="UP001194468">
    <property type="component" value="Unassembled WGS sequence"/>
</dbReference>
<evidence type="ECO:0000313" key="1">
    <source>
        <dbReference type="EMBL" id="KAF8435793.1"/>
    </source>
</evidence>
<organism evidence="1 2">
    <name type="scientific">Boletus edulis BED1</name>
    <dbReference type="NCBI Taxonomy" id="1328754"/>
    <lineage>
        <taxon>Eukaryota</taxon>
        <taxon>Fungi</taxon>
        <taxon>Dikarya</taxon>
        <taxon>Basidiomycota</taxon>
        <taxon>Agaricomycotina</taxon>
        <taxon>Agaricomycetes</taxon>
        <taxon>Agaricomycetidae</taxon>
        <taxon>Boletales</taxon>
        <taxon>Boletineae</taxon>
        <taxon>Boletaceae</taxon>
        <taxon>Boletoideae</taxon>
        <taxon>Boletus</taxon>
    </lineage>
</organism>
<dbReference type="EMBL" id="WHUW01000024">
    <property type="protein sequence ID" value="KAF8435793.1"/>
    <property type="molecule type" value="Genomic_DNA"/>
</dbReference>
<gene>
    <name evidence="1" type="ORF">L210DRAFT_3648461</name>
</gene>
<sequence length="141" mass="15027">MSGGHGGSVNDFCTSRLDSLLVSFVTSFAITSNPLTPLAALPDTCTALRLICCVRRFWQLAIRTCPLSTLFVVLTVVCAAAQAPHLALGIIMDMGVASRHDSHVCATARLDRRARALVSGHGLLIRAIHRLDAGGYKKARA</sequence>
<reference evidence="1" key="2">
    <citation type="journal article" date="2020" name="Nat. Commun.">
        <title>Large-scale genome sequencing of mycorrhizal fungi provides insights into the early evolution of symbiotic traits.</title>
        <authorList>
            <person name="Miyauchi S."/>
            <person name="Kiss E."/>
            <person name="Kuo A."/>
            <person name="Drula E."/>
            <person name="Kohler A."/>
            <person name="Sanchez-Garcia M."/>
            <person name="Morin E."/>
            <person name="Andreopoulos B."/>
            <person name="Barry K.W."/>
            <person name="Bonito G."/>
            <person name="Buee M."/>
            <person name="Carver A."/>
            <person name="Chen C."/>
            <person name="Cichocki N."/>
            <person name="Clum A."/>
            <person name="Culley D."/>
            <person name="Crous P.W."/>
            <person name="Fauchery L."/>
            <person name="Girlanda M."/>
            <person name="Hayes R.D."/>
            <person name="Keri Z."/>
            <person name="LaButti K."/>
            <person name="Lipzen A."/>
            <person name="Lombard V."/>
            <person name="Magnuson J."/>
            <person name="Maillard F."/>
            <person name="Murat C."/>
            <person name="Nolan M."/>
            <person name="Ohm R.A."/>
            <person name="Pangilinan J."/>
            <person name="Pereira M.F."/>
            <person name="Perotto S."/>
            <person name="Peter M."/>
            <person name="Pfister S."/>
            <person name="Riley R."/>
            <person name="Sitrit Y."/>
            <person name="Stielow J.B."/>
            <person name="Szollosi G."/>
            <person name="Zifcakova L."/>
            <person name="Stursova M."/>
            <person name="Spatafora J.W."/>
            <person name="Tedersoo L."/>
            <person name="Vaario L.M."/>
            <person name="Yamada A."/>
            <person name="Yan M."/>
            <person name="Wang P."/>
            <person name="Xu J."/>
            <person name="Bruns T."/>
            <person name="Baldrian P."/>
            <person name="Vilgalys R."/>
            <person name="Dunand C."/>
            <person name="Henrissat B."/>
            <person name="Grigoriev I.V."/>
            <person name="Hibbett D."/>
            <person name="Nagy L.G."/>
            <person name="Martin F.M."/>
        </authorList>
    </citation>
    <scope>NUCLEOTIDE SEQUENCE</scope>
    <source>
        <strain evidence="1">BED1</strain>
    </source>
</reference>